<evidence type="ECO:0000256" key="2">
    <source>
        <dbReference type="ARBA" id="ARBA00022771"/>
    </source>
</evidence>
<keyword evidence="3" id="KW-0862">Zinc</keyword>
<dbReference type="SMART" id="SM00980">
    <property type="entry name" value="THAP"/>
    <property type="match status" value="1"/>
</dbReference>
<reference evidence="7 8" key="1">
    <citation type="submission" date="2019-08" db="EMBL/GenBank/DDBJ databases">
        <title>Whole genome of Aphis craccivora.</title>
        <authorList>
            <person name="Voronova N.V."/>
            <person name="Shulinski R.S."/>
            <person name="Bandarenka Y.V."/>
            <person name="Zhorov D.G."/>
            <person name="Warner D."/>
        </authorList>
    </citation>
    <scope>NUCLEOTIDE SEQUENCE [LARGE SCALE GENOMIC DNA]</scope>
    <source>
        <strain evidence="7">180601</strain>
        <tissue evidence="7">Whole Body</tissue>
    </source>
</reference>
<dbReference type="AlphaFoldDB" id="A0A6G0W036"/>
<dbReference type="Pfam" id="PF12017">
    <property type="entry name" value="Tnp_P_element"/>
    <property type="match status" value="1"/>
</dbReference>
<dbReference type="InterPro" id="IPR021896">
    <property type="entry name" value="THAP9-like_HTH"/>
</dbReference>
<dbReference type="PROSITE" id="PS50950">
    <property type="entry name" value="ZF_THAP"/>
    <property type="match status" value="1"/>
</dbReference>
<keyword evidence="8" id="KW-1185">Reference proteome</keyword>
<dbReference type="Pfam" id="PF21789">
    <property type="entry name" value="TNP-like_RNaseH_C"/>
    <property type="match status" value="1"/>
</dbReference>
<dbReference type="SUPFAM" id="SSF57716">
    <property type="entry name" value="Glucocorticoid receptor-like (DNA-binding domain)"/>
    <property type="match status" value="1"/>
</dbReference>
<dbReference type="Pfam" id="PF05485">
    <property type="entry name" value="THAP"/>
    <property type="match status" value="1"/>
</dbReference>
<keyword evidence="4 5" id="KW-0238">DNA-binding</keyword>
<evidence type="ECO:0000313" key="7">
    <source>
        <dbReference type="EMBL" id="KAF0716992.1"/>
    </source>
</evidence>
<name>A0A6G0W036_APHCR</name>
<dbReference type="GO" id="GO:0003677">
    <property type="term" value="F:DNA binding"/>
    <property type="evidence" value="ECO:0007669"/>
    <property type="project" value="UniProtKB-UniRule"/>
</dbReference>
<dbReference type="InterPro" id="IPR048365">
    <property type="entry name" value="TNP-like_RNaseH_N"/>
</dbReference>
<dbReference type="Pfam" id="PF21787">
    <property type="entry name" value="TNP-like_RNaseH_N"/>
    <property type="match status" value="1"/>
</dbReference>
<evidence type="ECO:0000256" key="3">
    <source>
        <dbReference type="ARBA" id="ARBA00022833"/>
    </source>
</evidence>
<dbReference type="GO" id="GO:0008270">
    <property type="term" value="F:zinc ion binding"/>
    <property type="evidence" value="ECO:0007669"/>
    <property type="project" value="UniProtKB-KW"/>
</dbReference>
<gene>
    <name evidence="7" type="ORF">FWK35_00036035</name>
</gene>
<protein>
    <submittedName>
        <fullName evidence="7">Transposable element P transposase</fullName>
    </submittedName>
</protein>
<organism evidence="7 8">
    <name type="scientific">Aphis craccivora</name>
    <name type="common">Cowpea aphid</name>
    <dbReference type="NCBI Taxonomy" id="307492"/>
    <lineage>
        <taxon>Eukaryota</taxon>
        <taxon>Metazoa</taxon>
        <taxon>Ecdysozoa</taxon>
        <taxon>Arthropoda</taxon>
        <taxon>Hexapoda</taxon>
        <taxon>Insecta</taxon>
        <taxon>Pterygota</taxon>
        <taxon>Neoptera</taxon>
        <taxon>Paraneoptera</taxon>
        <taxon>Hemiptera</taxon>
        <taxon>Sternorrhyncha</taxon>
        <taxon>Aphidomorpha</taxon>
        <taxon>Aphidoidea</taxon>
        <taxon>Aphididae</taxon>
        <taxon>Aphidini</taxon>
        <taxon>Aphis</taxon>
        <taxon>Aphis</taxon>
    </lineage>
</organism>
<dbReference type="EMBL" id="VUJU01009897">
    <property type="protein sequence ID" value="KAF0716992.1"/>
    <property type="molecule type" value="Genomic_DNA"/>
</dbReference>
<evidence type="ECO:0000313" key="8">
    <source>
        <dbReference type="Proteomes" id="UP000478052"/>
    </source>
</evidence>
<keyword evidence="1" id="KW-0479">Metal-binding</keyword>
<evidence type="ECO:0000259" key="6">
    <source>
        <dbReference type="PROSITE" id="PS50950"/>
    </source>
</evidence>
<dbReference type="Pfam" id="PF21788">
    <property type="entry name" value="TNP-like_GBD"/>
    <property type="match status" value="1"/>
</dbReference>
<accession>A0A6G0W036</accession>
<evidence type="ECO:0000256" key="1">
    <source>
        <dbReference type="ARBA" id="ARBA00022723"/>
    </source>
</evidence>
<comment type="caution">
    <text evidence="7">The sequence shown here is derived from an EMBL/GenBank/DDBJ whole genome shotgun (WGS) entry which is preliminary data.</text>
</comment>
<evidence type="ECO:0000256" key="4">
    <source>
        <dbReference type="ARBA" id="ARBA00023125"/>
    </source>
</evidence>
<proteinExistence type="predicted"/>
<dbReference type="InterPro" id="IPR048366">
    <property type="entry name" value="TNP-like_GBD"/>
</dbReference>
<dbReference type="Proteomes" id="UP000478052">
    <property type="component" value="Unassembled WGS sequence"/>
</dbReference>
<sequence>MSRGCGSKCVYMDCNKSARKNTDLKFRKFPKNDDIRKKWILNTGNVNLVHLTSDELSRRYICDDHFLDVDYTNDKKIRLTKNAVPIKYEDIDFLHVATPTKFYNKLDIKSPIAIETISKNGSPSLYVQTPIKRQSDSDNLFITSTSSTQVLTPRTRTFIEESHEPTGLKPTNLFSNNNIIIDGKISKLKLALQLKKKTNSESKKNKSTLLDSLYYPSADSKTLVKMQVLRTKFSRKKFTKNEQDFALSLFYKSPSAYKFLKNNKQLTLPGLSTIRRWIGSSKFKPGFNVGIFKQLKKKSESMSQDELYCTMMFDEMKIKNYLEYSKCLDVVEGFEDLGSKGRSSKLAGQAMVFMIRGLYSSWKMPICYFLPATSVKNNILSELIVETVQRLLNCGFFIKAVICDQGANNVSALRLLKITKEKPFFEVDGRKIYSIFNTPHLFKNFRNHFIKSNFKFQNEEVSFQDVRNVYNIDKNTVTSRSLLKITENHINPGPFQMMSCKLAMQLFSNTMAATIKTCVHTGELKSKTAIQTANMIKYLNDLLDVLNSMSLYNSNPFKCAISNERPQQLQFLEKAISTFETLVKMDVKNKKSINSRPLCFDGMCWTLKSIIMLYNEQKEIGFTYILTGRLNSDVIENTFSVFRQRGGYNRNPTARVFRTTFRLNAKMCLMKPSCSSNCEPDNDTHLMTNEDNDTKLIDMDSSFSSSSSISMLSIDNPLEEQEAVVNLENCSNTYFAGYLAMKCLLKFSCSNCEKLMIKSGNTPNQLEYLIFCKNYESSISKLHLKLQLPYNHTYNCHNRICNFISKNTCHSIRKKTS</sequence>
<dbReference type="InterPro" id="IPR048367">
    <property type="entry name" value="TNP-like_RNaseH_C"/>
</dbReference>
<dbReference type="OrthoDB" id="6627544at2759"/>
<evidence type="ECO:0000256" key="5">
    <source>
        <dbReference type="PROSITE-ProRule" id="PRU00309"/>
    </source>
</evidence>
<feature type="domain" description="THAP-type" evidence="6">
    <location>
        <begin position="1"/>
        <end position="88"/>
    </location>
</feature>
<dbReference type="SMART" id="SM00692">
    <property type="entry name" value="DM3"/>
    <property type="match status" value="1"/>
</dbReference>
<keyword evidence="2 5" id="KW-0863">Zinc-finger</keyword>
<dbReference type="InterPro" id="IPR006612">
    <property type="entry name" value="THAP_Znf"/>
</dbReference>